<reference evidence="2 3" key="1">
    <citation type="submission" date="2014-02" db="EMBL/GenBank/DDBJ databases">
        <title>Transposable element dynamics among asymbiotic and ectomycorrhizal Amanita fungi.</title>
        <authorList>
            <consortium name="DOE Joint Genome Institute"/>
            <person name="Hess J."/>
            <person name="Skrede I."/>
            <person name="Wolfe B."/>
            <person name="LaButti K."/>
            <person name="Ohm R.A."/>
            <person name="Grigoriev I.V."/>
            <person name="Pringle A."/>
        </authorList>
    </citation>
    <scope>NUCLEOTIDE SEQUENCE [LARGE SCALE GENOMIC DNA]</scope>
    <source>
        <strain evidence="2 3">SKay4041</strain>
    </source>
</reference>
<name>A0A2A9NFG2_9AGAR</name>
<evidence type="ECO:0000313" key="2">
    <source>
        <dbReference type="EMBL" id="PFH49349.1"/>
    </source>
</evidence>
<accession>A0A2A9NFG2</accession>
<organism evidence="2 3">
    <name type="scientific">Amanita thiersii Skay4041</name>
    <dbReference type="NCBI Taxonomy" id="703135"/>
    <lineage>
        <taxon>Eukaryota</taxon>
        <taxon>Fungi</taxon>
        <taxon>Dikarya</taxon>
        <taxon>Basidiomycota</taxon>
        <taxon>Agaricomycotina</taxon>
        <taxon>Agaricomycetes</taxon>
        <taxon>Agaricomycetidae</taxon>
        <taxon>Agaricales</taxon>
        <taxon>Pluteineae</taxon>
        <taxon>Amanitaceae</taxon>
        <taxon>Amanita</taxon>
    </lineage>
</organism>
<evidence type="ECO:0000313" key="3">
    <source>
        <dbReference type="Proteomes" id="UP000242287"/>
    </source>
</evidence>
<gene>
    <name evidence="2" type="ORF">AMATHDRAFT_48800</name>
</gene>
<feature type="region of interest" description="Disordered" evidence="1">
    <location>
        <begin position="231"/>
        <end position="251"/>
    </location>
</feature>
<dbReference type="Proteomes" id="UP000242287">
    <property type="component" value="Unassembled WGS sequence"/>
</dbReference>
<feature type="compositionally biased region" description="Low complexity" evidence="1">
    <location>
        <begin position="231"/>
        <end position="248"/>
    </location>
</feature>
<dbReference type="AlphaFoldDB" id="A0A2A9NFG2"/>
<protein>
    <submittedName>
        <fullName evidence="2">Uncharacterized protein</fullName>
    </submittedName>
</protein>
<evidence type="ECO:0000256" key="1">
    <source>
        <dbReference type="SAM" id="MobiDB-lite"/>
    </source>
</evidence>
<sequence>MSMLQTTRVRVVVHEKTVVSNILQLKCNLDLFTVLDSPELVVGYIPTNATPTKKTVSIDTVDLIFSLSQQRDTQTSCSRLFMSTDPGEAVYDNTAVCQKQDYTYHIASSNSLNAQDTRGEPGRWIRYGFNFRVDLGGSLPESFTDGASSSVGPLGVIALHISPGVHCFDQTTKVPCIFSGPDLVVPLLPIPASTQPISIFEGTIVPCLRMGDTVEDMLKAAILLEEETQAQTQVQQQQKQQDPAILSPSPIPSPHLHHSTLSLAFQQQMEEYCGTKLASQMASLRC</sequence>
<dbReference type="EMBL" id="KZ302032">
    <property type="protein sequence ID" value="PFH49349.1"/>
    <property type="molecule type" value="Genomic_DNA"/>
</dbReference>
<proteinExistence type="predicted"/>
<keyword evidence="3" id="KW-1185">Reference proteome</keyword>